<keyword evidence="4" id="KW-1185">Reference proteome</keyword>
<dbReference type="Pfam" id="PF25900">
    <property type="entry name" value="PAPPA"/>
    <property type="match status" value="2"/>
</dbReference>
<dbReference type="OrthoDB" id="2153609at2759"/>
<dbReference type="PANTHER" id="PTHR24413">
    <property type="entry name" value="SPECKLE-TYPE POZ PROTEIN"/>
    <property type="match status" value="1"/>
</dbReference>
<feature type="region of interest" description="Disordered" evidence="1">
    <location>
        <begin position="585"/>
        <end position="604"/>
    </location>
</feature>
<dbReference type="Pfam" id="PF00651">
    <property type="entry name" value="BTB"/>
    <property type="match status" value="2"/>
</dbReference>
<dbReference type="InterPro" id="IPR058897">
    <property type="entry name" value="PAPPA_SD_C"/>
</dbReference>
<gene>
    <name evidence="3" type="ORF">MEDL_53230</name>
</gene>
<dbReference type="PROSITE" id="PS50097">
    <property type="entry name" value="BTB"/>
    <property type="match status" value="1"/>
</dbReference>
<dbReference type="EMBL" id="CAJPWZ010002578">
    <property type="protein sequence ID" value="CAG2240919.1"/>
    <property type="molecule type" value="Genomic_DNA"/>
</dbReference>
<reference evidence="3" key="1">
    <citation type="submission" date="2021-03" db="EMBL/GenBank/DDBJ databases">
        <authorList>
            <person name="Bekaert M."/>
        </authorList>
    </citation>
    <scope>NUCLEOTIDE SEQUENCE</scope>
</reference>
<evidence type="ECO:0000313" key="3">
    <source>
        <dbReference type="EMBL" id="CAG2240919.1"/>
    </source>
</evidence>
<comment type="caution">
    <text evidence="3">The sequence shown here is derived from an EMBL/GenBank/DDBJ whole genome shotgun (WGS) entry which is preliminary data.</text>
</comment>
<dbReference type="InterPro" id="IPR011333">
    <property type="entry name" value="SKP1/BTB/POZ_sf"/>
</dbReference>
<dbReference type="AlphaFoldDB" id="A0A8S3UAA2"/>
<dbReference type="Gene3D" id="3.30.710.10">
    <property type="entry name" value="Potassium Channel Kv1.1, Chain A"/>
    <property type="match status" value="1"/>
</dbReference>
<name>A0A8S3UAA2_MYTED</name>
<protein>
    <recommendedName>
        <fullName evidence="2">BTB domain-containing protein</fullName>
    </recommendedName>
</protein>
<feature type="compositionally biased region" description="Polar residues" evidence="1">
    <location>
        <begin position="595"/>
        <end position="604"/>
    </location>
</feature>
<evidence type="ECO:0000313" key="4">
    <source>
        <dbReference type="Proteomes" id="UP000683360"/>
    </source>
</evidence>
<proteinExistence type="predicted"/>
<organism evidence="3 4">
    <name type="scientific">Mytilus edulis</name>
    <name type="common">Blue mussel</name>
    <dbReference type="NCBI Taxonomy" id="6550"/>
    <lineage>
        <taxon>Eukaryota</taxon>
        <taxon>Metazoa</taxon>
        <taxon>Spiralia</taxon>
        <taxon>Lophotrochozoa</taxon>
        <taxon>Mollusca</taxon>
        <taxon>Bivalvia</taxon>
        <taxon>Autobranchia</taxon>
        <taxon>Pteriomorphia</taxon>
        <taxon>Mytilida</taxon>
        <taxon>Mytiloidea</taxon>
        <taxon>Mytilidae</taxon>
        <taxon>Mytilinae</taxon>
        <taxon>Mytilus</taxon>
    </lineage>
</organism>
<dbReference type="Proteomes" id="UP000683360">
    <property type="component" value="Unassembled WGS sequence"/>
</dbReference>
<accession>A0A8S3UAA2</accession>
<dbReference type="InterPro" id="IPR000210">
    <property type="entry name" value="BTB/POZ_dom"/>
</dbReference>
<evidence type="ECO:0000256" key="1">
    <source>
        <dbReference type="SAM" id="MobiDB-lite"/>
    </source>
</evidence>
<evidence type="ECO:0000259" key="2">
    <source>
        <dbReference type="PROSITE" id="PS50097"/>
    </source>
</evidence>
<sequence length="604" mass="68228">MYEDEILFQMIIRKYYRERVMQTAMTGEVKEQWVSRVISYSSQYNNGNWAADSVIGKPRVYPKYGDIPGAWAQGKKDSNQFIEVEFEQEMYIQKIEIYETYHAGAVKTISARKPDNGYEVVWKTKSVTNINSSRIFSPNFKALSFLCKVLRIDIDCLASKSWVEIDAIKITGTVPHTHNQTAPLPAIDSQQVHNPNNVDQWVSRVVNYSSQYDDNSWPASCITGEPRVYPRYGDIAGSWAQGTTDANQFVEVEFAEKIFIDKIDIYETYHAGAVKKILAKRPNGEWYTVWETARVICQNSSRIFSPSFQKLSFRCSLLRINVDCTVSGSWVEIDAIKISGTKFNFAIPPAPDDITNDLVKLVNSSMYSDIQFDVSGVKFLAHKAILFVRSEYFRAMIQFEENALQAGGQGTTQPTAPPLQSEAVYPPKQMYNAPPSYDSLTQYQPVIPSGPVPGPAQYHQQQTQAQSPIKLKDVEPGVFAVVLHYVYTNRIRPQCSPYVLPHVWRLADRFSMDGLKALAVLQLNTSLTIDNVIDIYLKVIHALPVSETYNGRRSYIFIALVNLRSNTQRNAIIYIGAVTSNGENGHQPTKILESGEQSSSNKSF</sequence>
<feature type="domain" description="BTB" evidence="2">
    <location>
        <begin position="368"/>
        <end position="491"/>
    </location>
</feature>
<dbReference type="SUPFAM" id="SSF54695">
    <property type="entry name" value="POZ domain"/>
    <property type="match status" value="1"/>
</dbReference>
<dbReference type="SMART" id="SM00225">
    <property type="entry name" value="BTB"/>
    <property type="match status" value="1"/>
</dbReference>